<dbReference type="EMBL" id="MLJW01002521">
    <property type="protein sequence ID" value="OIQ74399.1"/>
    <property type="molecule type" value="Genomic_DNA"/>
</dbReference>
<reference evidence="5" key="1">
    <citation type="submission" date="2016-10" db="EMBL/GenBank/DDBJ databases">
        <title>Sequence of Gallionella enrichment culture.</title>
        <authorList>
            <person name="Poehlein A."/>
            <person name="Muehling M."/>
            <person name="Daniel R."/>
        </authorList>
    </citation>
    <scope>NUCLEOTIDE SEQUENCE</scope>
</reference>
<evidence type="ECO:0000313" key="5">
    <source>
        <dbReference type="EMBL" id="OIQ74399.1"/>
    </source>
</evidence>
<dbReference type="GO" id="GO:0007165">
    <property type="term" value="P:signal transduction"/>
    <property type="evidence" value="ECO:0007669"/>
    <property type="project" value="UniProtKB-KW"/>
</dbReference>
<protein>
    <submittedName>
        <fullName evidence="5">Putative methyl-accepting chemotaxis protein YoaH</fullName>
    </submittedName>
</protein>
<evidence type="ECO:0000259" key="4">
    <source>
        <dbReference type="PROSITE" id="PS50111"/>
    </source>
</evidence>
<sequence>MRSTVSIASMTKQVKDLADQTNLLALNAAIEAARAGEQGRGFAVVADEVRKLAEHSSAAANDIDGVTKALTEQAGVVEQSLDAGTHSLGSSQTHLDELDRVFASARESVTEANNGVDEIAAAVREQSTGSTDIARNIDAIARMVEENSSAIKQTSNAAKQLEQLASNLQVAVARFQA</sequence>
<keyword evidence="3" id="KW-0175">Coiled coil</keyword>
<evidence type="ECO:0000256" key="1">
    <source>
        <dbReference type="ARBA" id="ARBA00023224"/>
    </source>
</evidence>
<dbReference type="PANTHER" id="PTHR32089">
    <property type="entry name" value="METHYL-ACCEPTING CHEMOTAXIS PROTEIN MCPB"/>
    <property type="match status" value="1"/>
</dbReference>
<keyword evidence="1" id="KW-0807">Transducer</keyword>
<organism evidence="5">
    <name type="scientific">mine drainage metagenome</name>
    <dbReference type="NCBI Taxonomy" id="410659"/>
    <lineage>
        <taxon>unclassified sequences</taxon>
        <taxon>metagenomes</taxon>
        <taxon>ecological metagenomes</taxon>
    </lineage>
</organism>
<name>A0A1J5Q325_9ZZZZ</name>
<dbReference type="Pfam" id="PF00015">
    <property type="entry name" value="MCPsignal"/>
    <property type="match status" value="1"/>
</dbReference>
<evidence type="ECO:0000256" key="2">
    <source>
        <dbReference type="ARBA" id="ARBA00029447"/>
    </source>
</evidence>
<dbReference type="GO" id="GO:0006935">
    <property type="term" value="P:chemotaxis"/>
    <property type="evidence" value="ECO:0007669"/>
    <property type="project" value="InterPro"/>
</dbReference>
<evidence type="ECO:0000256" key="3">
    <source>
        <dbReference type="SAM" id="Coils"/>
    </source>
</evidence>
<dbReference type="AlphaFoldDB" id="A0A1J5Q325"/>
<dbReference type="GO" id="GO:0004888">
    <property type="term" value="F:transmembrane signaling receptor activity"/>
    <property type="evidence" value="ECO:0007669"/>
    <property type="project" value="InterPro"/>
</dbReference>
<accession>A0A1J5Q325</accession>
<dbReference type="InterPro" id="IPR004090">
    <property type="entry name" value="Chemotax_Me-accpt_rcpt"/>
</dbReference>
<dbReference type="GO" id="GO:0016020">
    <property type="term" value="C:membrane"/>
    <property type="evidence" value="ECO:0007669"/>
    <property type="project" value="InterPro"/>
</dbReference>
<feature type="domain" description="Methyl-accepting transducer" evidence="4">
    <location>
        <begin position="1"/>
        <end position="141"/>
    </location>
</feature>
<dbReference type="SMART" id="SM00283">
    <property type="entry name" value="MA"/>
    <property type="match status" value="1"/>
</dbReference>
<dbReference type="PANTHER" id="PTHR32089:SF112">
    <property type="entry name" value="LYSOZYME-LIKE PROTEIN-RELATED"/>
    <property type="match status" value="1"/>
</dbReference>
<comment type="caution">
    <text evidence="5">The sequence shown here is derived from an EMBL/GenBank/DDBJ whole genome shotgun (WGS) entry which is preliminary data.</text>
</comment>
<comment type="similarity">
    <text evidence="2">Belongs to the methyl-accepting chemotaxis (MCP) protein family.</text>
</comment>
<dbReference type="InterPro" id="IPR004089">
    <property type="entry name" value="MCPsignal_dom"/>
</dbReference>
<feature type="coiled-coil region" evidence="3">
    <location>
        <begin position="144"/>
        <end position="171"/>
    </location>
</feature>
<gene>
    <name evidence="5" type="primary">yoaH_16</name>
    <name evidence="5" type="ORF">GALL_439480</name>
</gene>
<dbReference type="SUPFAM" id="SSF58104">
    <property type="entry name" value="Methyl-accepting chemotaxis protein (MCP) signaling domain"/>
    <property type="match status" value="1"/>
</dbReference>
<dbReference type="Gene3D" id="1.10.287.950">
    <property type="entry name" value="Methyl-accepting chemotaxis protein"/>
    <property type="match status" value="1"/>
</dbReference>
<dbReference type="PROSITE" id="PS50111">
    <property type="entry name" value="CHEMOTAXIS_TRANSDUC_2"/>
    <property type="match status" value="1"/>
</dbReference>
<dbReference type="PRINTS" id="PR00260">
    <property type="entry name" value="CHEMTRNSDUCR"/>
</dbReference>
<proteinExistence type="inferred from homology"/>